<organism evidence="3 4">
    <name type="scientific">Nesidiocoris tenuis</name>
    <dbReference type="NCBI Taxonomy" id="355587"/>
    <lineage>
        <taxon>Eukaryota</taxon>
        <taxon>Metazoa</taxon>
        <taxon>Ecdysozoa</taxon>
        <taxon>Arthropoda</taxon>
        <taxon>Hexapoda</taxon>
        <taxon>Insecta</taxon>
        <taxon>Pterygota</taxon>
        <taxon>Neoptera</taxon>
        <taxon>Paraneoptera</taxon>
        <taxon>Hemiptera</taxon>
        <taxon>Heteroptera</taxon>
        <taxon>Panheteroptera</taxon>
        <taxon>Cimicomorpha</taxon>
        <taxon>Miridae</taxon>
        <taxon>Dicyphina</taxon>
        <taxon>Nesidiocoris</taxon>
    </lineage>
</organism>
<accession>A0ABN7B4X2</accession>
<feature type="transmembrane region" description="Helical" evidence="2">
    <location>
        <begin position="175"/>
        <end position="195"/>
    </location>
</feature>
<evidence type="ECO:0000256" key="1">
    <source>
        <dbReference type="SAM" id="MobiDB-lite"/>
    </source>
</evidence>
<reference evidence="3 4" key="1">
    <citation type="submission" date="2023-09" db="EMBL/GenBank/DDBJ databases">
        <title>Nesidiocoris tenuis whole genome shotgun sequence.</title>
        <authorList>
            <person name="Shibata T."/>
            <person name="Shimoda M."/>
            <person name="Kobayashi T."/>
            <person name="Uehara T."/>
        </authorList>
    </citation>
    <scope>NUCLEOTIDE SEQUENCE [LARGE SCALE GENOMIC DNA]</scope>
    <source>
        <strain evidence="3 4">Japan</strain>
    </source>
</reference>
<feature type="transmembrane region" description="Helical" evidence="2">
    <location>
        <begin position="215"/>
        <end position="246"/>
    </location>
</feature>
<keyword evidence="2" id="KW-0812">Transmembrane</keyword>
<evidence type="ECO:0000313" key="3">
    <source>
        <dbReference type="EMBL" id="BES99288.1"/>
    </source>
</evidence>
<feature type="region of interest" description="Disordered" evidence="1">
    <location>
        <begin position="46"/>
        <end position="66"/>
    </location>
</feature>
<dbReference type="Proteomes" id="UP001307889">
    <property type="component" value="Chromosome 10"/>
</dbReference>
<dbReference type="InterPro" id="IPR040350">
    <property type="entry name" value="TMEM272"/>
</dbReference>
<dbReference type="EMBL" id="AP028918">
    <property type="protein sequence ID" value="BES99288.1"/>
    <property type="molecule type" value="Genomic_DNA"/>
</dbReference>
<name>A0ABN7B4X2_9HEMI</name>
<keyword evidence="4" id="KW-1185">Reference proteome</keyword>
<proteinExistence type="predicted"/>
<keyword evidence="2" id="KW-1133">Transmembrane helix</keyword>
<evidence type="ECO:0000313" key="4">
    <source>
        <dbReference type="Proteomes" id="UP001307889"/>
    </source>
</evidence>
<feature type="transmembrane region" description="Helical" evidence="2">
    <location>
        <begin position="93"/>
        <end position="122"/>
    </location>
</feature>
<sequence>MATKEVTVDVEPPPQIDAIDAITGVPVSPMDRIPAPLERIQFTVEGTERGPPPTYEEAMNPASAPPPTYESVIGRVREAHKESNGTVDFIKKLIILLAGTIGCTIVIGVTIVIPIAMFFVGSNYFNDCPLNPNIPLYLLLGGMVGVFKQFLQICGRFRTRQRPEDEEDLERGSSLQSLINCFMLAWFILGSYWVYKEYEPNYDPMKGPWCNRTVYLFAFWQITFIYAFFGLMTFCLCSVSFCIIAFARRHLHLAHPDRESQRIED</sequence>
<gene>
    <name evidence="3" type="ORF">NTJ_12105</name>
</gene>
<protein>
    <submittedName>
        <fullName evidence="3">Uncharacterized protein</fullName>
    </submittedName>
</protein>
<evidence type="ECO:0000256" key="2">
    <source>
        <dbReference type="SAM" id="Phobius"/>
    </source>
</evidence>
<feature type="transmembrane region" description="Helical" evidence="2">
    <location>
        <begin position="134"/>
        <end position="154"/>
    </location>
</feature>
<keyword evidence="2" id="KW-0472">Membrane</keyword>
<dbReference type="PANTHER" id="PTHR33444:SF2">
    <property type="entry name" value="MARVEL DOMAIN-CONTAINING PROTEIN"/>
    <property type="match status" value="1"/>
</dbReference>
<dbReference type="PANTHER" id="PTHR33444">
    <property type="entry name" value="SI:DKEY-19B23.12-RELATED"/>
    <property type="match status" value="1"/>
</dbReference>